<feature type="domain" description="DUF1559" evidence="7">
    <location>
        <begin position="331"/>
        <end position="467"/>
    </location>
</feature>
<proteinExistence type="inferred from homology"/>
<dbReference type="AlphaFoldDB" id="A0AAU7CCF3"/>
<evidence type="ECO:0000256" key="2">
    <source>
        <dbReference type="ARBA" id="ARBA00023015"/>
    </source>
</evidence>
<evidence type="ECO:0000259" key="7">
    <source>
        <dbReference type="Pfam" id="PF07596"/>
    </source>
</evidence>
<evidence type="ECO:0000313" key="9">
    <source>
        <dbReference type="EMBL" id="XBH02832.1"/>
    </source>
</evidence>
<name>A0AAU7CCF3_9BACT</name>
<dbReference type="InterPro" id="IPR011453">
    <property type="entry name" value="DUF1559"/>
</dbReference>
<dbReference type="InterPro" id="IPR013325">
    <property type="entry name" value="RNA_pol_sigma_r2"/>
</dbReference>
<dbReference type="Pfam" id="PF04542">
    <property type="entry name" value="Sigma70_r2"/>
    <property type="match status" value="1"/>
</dbReference>
<protein>
    <submittedName>
        <fullName evidence="9">Sigma-70 family RNA polymerase sigma factor</fullName>
    </submittedName>
</protein>
<evidence type="ECO:0000256" key="4">
    <source>
        <dbReference type="ARBA" id="ARBA00023163"/>
    </source>
</evidence>
<evidence type="ECO:0000256" key="5">
    <source>
        <dbReference type="SAM" id="MobiDB-lite"/>
    </source>
</evidence>
<dbReference type="PANTHER" id="PTHR43133">
    <property type="entry name" value="RNA POLYMERASE ECF-TYPE SIGMA FACTO"/>
    <property type="match status" value="1"/>
</dbReference>
<dbReference type="EMBL" id="CP155447">
    <property type="protein sequence ID" value="XBH02832.1"/>
    <property type="molecule type" value="Genomic_DNA"/>
</dbReference>
<dbReference type="Pfam" id="PF07596">
    <property type="entry name" value="SBP_bac_10"/>
    <property type="match status" value="1"/>
</dbReference>
<evidence type="ECO:0000256" key="3">
    <source>
        <dbReference type="ARBA" id="ARBA00023082"/>
    </source>
</evidence>
<dbReference type="Gene3D" id="1.10.1740.10">
    <property type="match status" value="1"/>
</dbReference>
<evidence type="ECO:0000256" key="1">
    <source>
        <dbReference type="ARBA" id="ARBA00010641"/>
    </source>
</evidence>
<dbReference type="InterPro" id="IPR013249">
    <property type="entry name" value="RNA_pol_sigma70_r4_t2"/>
</dbReference>
<dbReference type="SUPFAM" id="SSF88659">
    <property type="entry name" value="Sigma3 and sigma4 domains of RNA polymerase sigma factors"/>
    <property type="match status" value="1"/>
</dbReference>
<dbReference type="Gene3D" id="1.10.10.10">
    <property type="entry name" value="Winged helix-like DNA-binding domain superfamily/Winged helix DNA-binding domain"/>
    <property type="match status" value="1"/>
</dbReference>
<accession>A0AAU7CCF3</accession>
<feature type="domain" description="RNA polymerase sigma-70 region 2" evidence="6">
    <location>
        <begin position="41"/>
        <end position="101"/>
    </location>
</feature>
<dbReference type="InterPro" id="IPR036388">
    <property type="entry name" value="WH-like_DNA-bd_sf"/>
</dbReference>
<feature type="compositionally biased region" description="Basic and acidic residues" evidence="5">
    <location>
        <begin position="311"/>
        <end position="323"/>
    </location>
</feature>
<dbReference type="PANTHER" id="PTHR43133:SF51">
    <property type="entry name" value="RNA POLYMERASE SIGMA FACTOR"/>
    <property type="match status" value="1"/>
</dbReference>
<evidence type="ECO:0000259" key="6">
    <source>
        <dbReference type="Pfam" id="PF04542"/>
    </source>
</evidence>
<dbReference type="InterPro" id="IPR039425">
    <property type="entry name" value="RNA_pol_sigma-70-like"/>
</dbReference>
<sequence length="536" mass="57640">MADPLKTLFGGGAVAGLTDGQLLERFATRRGKDAELAFTALVTRHGPMVLNVCRGLLRNSHDAEDAFQAAFLVLARKAGSLRQPELVGPWLHGVAHRTARQVKSGNERRRRREAEAAMSGTRVTGDAGGRELMPSVREEIETLHEEIDRLPERYRTAIVLCDLQGLTHEEAARRLGRPVGTVSARISRARDRLRGRLSRRGVALPGALLATTMATGQASAMPATLADSTIKIAMTVSMGLTAGTVPASIQALSEGVIKTMLLTQIKTVMATLIVAGAAAGSMAVVAQQDSTPRVDAPATRKSAEAASAKSSETKTDSAEPRETELIVRSAANLRKIASGIHAYLDANKRFPPPAIYSVAGKPLLSWRVAILPFIGEKALYDQFKADEPWDGPHNKTLLEKMPMVYAPVVNRSRPTDLTFYQGFTGKGAFFEGTNGIAMVEGRNPFPEIPDGTVNTLMVVEAGKAVPWTKPEDLLYMPGHPFPKLGGQFKDGFVALTADGFTRFINRAIDPKILNALITRNGEEVISIADLGEGITP</sequence>
<dbReference type="RefSeq" id="WP_406695574.1">
    <property type="nucleotide sequence ID" value="NZ_CP155447.1"/>
</dbReference>
<evidence type="ECO:0000259" key="8">
    <source>
        <dbReference type="Pfam" id="PF08281"/>
    </source>
</evidence>
<feature type="domain" description="RNA polymerase sigma factor 70 region 4 type 2" evidence="8">
    <location>
        <begin position="142"/>
        <end position="193"/>
    </location>
</feature>
<dbReference type="InterPro" id="IPR014284">
    <property type="entry name" value="RNA_pol_sigma-70_dom"/>
</dbReference>
<feature type="region of interest" description="Disordered" evidence="5">
    <location>
        <begin position="103"/>
        <end position="129"/>
    </location>
</feature>
<dbReference type="CDD" id="cd06171">
    <property type="entry name" value="Sigma70_r4"/>
    <property type="match status" value="1"/>
</dbReference>
<dbReference type="GO" id="GO:0006352">
    <property type="term" value="P:DNA-templated transcription initiation"/>
    <property type="evidence" value="ECO:0007669"/>
    <property type="project" value="InterPro"/>
</dbReference>
<reference evidence="9" key="1">
    <citation type="submission" date="2024-05" db="EMBL/GenBank/DDBJ databases">
        <title>Planctomycetes of the genus Singulisphaera possess chitinolytic capabilities.</title>
        <authorList>
            <person name="Ivanova A."/>
        </authorList>
    </citation>
    <scope>NUCLEOTIDE SEQUENCE</scope>
    <source>
        <strain evidence="9">Ch08T</strain>
    </source>
</reference>
<organism evidence="9">
    <name type="scientific">Singulisphaera sp. Ch08</name>
    <dbReference type="NCBI Taxonomy" id="3120278"/>
    <lineage>
        <taxon>Bacteria</taxon>
        <taxon>Pseudomonadati</taxon>
        <taxon>Planctomycetota</taxon>
        <taxon>Planctomycetia</taxon>
        <taxon>Isosphaerales</taxon>
        <taxon>Isosphaeraceae</taxon>
        <taxon>Singulisphaera</taxon>
    </lineage>
</organism>
<dbReference type="SUPFAM" id="SSF88946">
    <property type="entry name" value="Sigma2 domain of RNA polymerase sigma factors"/>
    <property type="match status" value="1"/>
</dbReference>
<keyword evidence="2" id="KW-0805">Transcription regulation</keyword>
<dbReference type="GO" id="GO:0003677">
    <property type="term" value="F:DNA binding"/>
    <property type="evidence" value="ECO:0007669"/>
    <property type="project" value="InterPro"/>
</dbReference>
<dbReference type="Pfam" id="PF08281">
    <property type="entry name" value="Sigma70_r4_2"/>
    <property type="match status" value="1"/>
</dbReference>
<keyword evidence="3" id="KW-0731">Sigma factor</keyword>
<dbReference type="GO" id="GO:0016987">
    <property type="term" value="F:sigma factor activity"/>
    <property type="evidence" value="ECO:0007669"/>
    <property type="project" value="UniProtKB-KW"/>
</dbReference>
<keyword evidence="4" id="KW-0804">Transcription</keyword>
<dbReference type="InterPro" id="IPR007627">
    <property type="entry name" value="RNA_pol_sigma70_r2"/>
</dbReference>
<feature type="region of interest" description="Disordered" evidence="5">
    <location>
        <begin position="289"/>
        <end position="323"/>
    </location>
</feature>
<feature type="compositionally biased region" description="Low complexity" evidence="5">
    <location>
        <begin position="296"/>
        <end position="310"/>
    </location>
</feature>
<comment type="similarity">
    <text evidence="1">Belongs to the sigma-70 factor family. ECF subfamily.</text>
</comment>
<dbReference type="InterPro" id="IPR013324">
    <property type="entry name" value="RNA_pol_sigma_r3/r4-like"/>
</dbReference>
<gene>
    <name evidence="9" type="ORF">V5E97_31635</name>
</gene>
<dbReference type="NCBIfam" id="TIGR02937">
    <property type="entry name" value="sigma70-ECF"/>
    <property type="match status" value="1"/>
</dbReference>